<dbReference type="PRINTS" id="PR00035">
    <property type="entry name" value="HTHGNTR"/>
</dbReference>
<evidence type="ECO:0000256" key="1">
    <source>
        <dbReference type="ARBA" id="ARBA00001933"/>
    </source>
</evidence>
<evidence type="ECO:0000256" key="5">
    <source>
        <dbReference type="ARBA" id="ARBA00022898"/>
    </source>
</evidence>
<dbReference type="Pfam" id="PF00155">
    <property type="entry name" value="Aminotran_1_2"/>
    <property type="match status" value="1"/>
</dbReference>
<sequence>MWKPDRNAKIPIYRQIVEHLERRIAFGELPPGSQLPSERRMAEQLDINRSTVIQAYEELRASGLLESTVGRGTSVSRTKWGLTPSQTPNWHHYTEGGAFLPNLPLMRRIREVTRQDDQLIDLASGELSDDLFPNRLIQDLLKEQPFEEHLGYELPQGHAGLRGTLSLFLERQHGIRTTGSSILVTSGSQQSLYLITQCLLSPGDAVAIEDPSYSYSLPMFQSAGLRICRLPVHKDGIEPGDIIQLYREHRIRMIFLNPNYQNPTGSVLSMAKRKRLLEIAAEYRIPVVEDDPFSLTTMQPEPPQPLKSLDQDGIVMYIGSLSKIAASGLRIGWLVAPQSVVARLADARQQMDFGLSIVSEWLAERLMSSERFDDHIMNLQLSLQLKRDQMAESLHKHLPGEVLFDLPQGGLNLWCKINHKINDSRLLEDGIRSGVVFVPGSVYGSEEGYIRLSYARPLLKEIDPGIMALAQALRMQNAR</sequence>
<dbReference type="GO" id="GO:0008483">
    <property type="term" value="F:transaminase activity"/>
    <property type="evidence" value="ECO:0007669"/>
    <property type="project" value="UniProtKB-KW"/>
</dbReference>
<dbReference type="SMART" id="SM00345">
    <property type="entry name" value="HTH_GNTR"/>
    <property type="match status" value="1"/>
</dbReference>
<proteinExistence type="inferred from homology"/>
<dbReference type="InterPro" id="IPR036388">
    <property type="entry name" value="WH-like_DNA-bd_sf"/>
</dbReference>
<dbReference type="InterPro" id="IPR051446">
    <property type="entry name" value="HTH_trans_reg/aminotransferase"/>
</dbReference>
<dbReference type="Gene3D" id="3.90.1150.10">
    <property type="entry name" value="Aspartate Aminotransferase, domain 1"/>
    <property type="match status" value="1"/>
</dbReference>
<dbReference type="InterPro" id="IPR015424">
    <property type="entry name" value="PyrdxlP-dep_Trfase"/>
</dbReference>
<dbReference type="Gene3D" id="1.10.10.10">
    <property type="entry name" value="Winged helix-like DNA-binding domain superfamily/Winged helix DNA-binding domain"/>
    <property type="match status" value="1"/>
</dbReference>
<evidence type="ECO:0000259" key="9">
    <source>
        <dbReference type="PROSITE" id="PS50949"/>
    </source>
</evidence>
<dbReference type="AlphaFoldDB" id="A0A917DU59"/>
<evidence type="ECO:0000256" key="6">
    <source>
        <dbReference type="ARBA" id="ARBA00023015"/>
    </source>
</evidence>
<feature type="domain" description="HTH gntR-type" evidence="9">
    <location>
        <begin position="10"/>
        <end position="78"/>
    </location>
</feature>
<dbReference type="InterPro" id="IPR036390">
    <property type="entry name" value="WH_DNA-bd_sf"/>
</dbReference>
<dbReference type="GO" id="GO:0030170">
    <property type="term" value="F:pyridoxal phosphate binding"/>
    <property type="evidence" value="ECO:0007669"/>
    <property type="project" value="InterPro"/>
</dbReference>
<organism evidence="10 11">
    <name type="scientific">Paenibacillus nasutitermitis</name>
    <dbReference type="NCBI Taxonomy" id="1652958"/>
    <lineage>
        <taxon>Bacteria</taxon>
        <taxon>Bacillati</taxon>
        <taxon>Bacillota</taxon>
        <taxon>Bacilli</taxon>
        <taxon>Bacillales</taxon>
        <taxon>Paenibacillaceae</taxon>
        <taxon>Paenibacillus</taxon>
    </lineage>
</organism>
<keyword evidence="7" id="KW-0238">DNA-binding</keyword>
<dbReference type="GO" id="GO:0003700">
    <property type="term" value="F:DNA-binding transcription factor activity"/>
    <property type="evidence" value="ECO:0007669"/>
    <property type="project" value="InterPro"/>
</dbReference>
<keyword evidence="6" id="KW-0805">Transcription regulation</keyword>
<reference evidence="10" key="1">
    <citation type="journal article" date="2014" name="Int. J. Syst. Evol. Microbiol.">
        <title>Complete genome sequence of Corynebacterium casei LMG S-19264T (=DSM 44701T), isolated from a smear-ripened cheese.</title>
        <authorList>
            <consortium name="US DOE Joint Genome Institute (JGI-PGF)"/>
            <person name="Walter F."/>
            <person name="Albersmeier A."/>
            <person name="Kalinowski J."/>
            <person name="Ruckert C."/>
        </authorList>
    </citation>
    <scope>NUCLEOTIDE SEQUENCE</scope>
    <source>
        <strain evidence="10">CGMCC 1.15178</strain>
    </source>
</reference>
<comment type="similarity">
    <text evidence="2">In the C-terminal section; belongs to the class-I pyridoxal-phosphate-dependent aminotransferase family.</text>
</comment>
<evidence type="ECO:0000313" key="11">
    <source>
        <dbReference type="Proteomes" id="UP000612456"/>
    </source>
</evidence>
<dbReference type="Pfam" id="PF00392">
    <property type="entry name" value="GntR"/>
    <property type="match status" value="1"/>
</dbReference>
<dbReference type="EMBL" id="BMHP01000002">
    <property type="protein sequence ID" value="GGD67013.1"/>
    <property type="molecule type" value="Genomic_DNA"/>
</dbReference>
<dbReference type="FunFam" id="3.40.640.10:FF:000023">
    <property type="entry name" value="Transcriptional regulator, GntR family"/>
    <property type="match status" value="1"/>
</dbReference>
<dbReference type="Gene3D" id="3.40.640.10">
    <property type="entry name" value="Type I PLP-dependent aspartate aminotransferase-like (Major domain)"/>
    <property type="match status" value="1"/>
</dbReference>
<reference evidence="10" key="2">
    <citation type="submission" date="2020-09" db="EMBL/GenBank/DDBJ databases">
        <authorList>
            <person name="Sun Q."/>
            <person name="Zhou Y."/>
        </authorList>
    </citation>
    <scope>NUCLEOTIDE SEQUENCE</scope>
    <source>
        <strain evidence="10">CGMCC 1.15178</strain>
    </source>
</reference>
<evidence type="ECO:0000256" key="3">
    <source>
        <dbReference type="ARBA" id="ARBA00022576"/>
    </source>
</evidence>
<protein>
    <submittedName>
        <fullName evidence="10">GntR family transcriptional regulator</fullName>
    </submittedName>
</protein>
<dbReference type="PANTHER" id="PTHR46577:SF1">
    <property type="entry name" value="HTH-TYPE TRANSCRIPTIONAL REGULATORY PROTEIN GABR"/>
    <property type="match status" value="1"/>
</dbReference>
<dbReference type="PANTHER" id="PTHR46577">
    <property type="entry name" value="HTH-TYPE TRANSCRIPTIONAL REGULATORY PROTEIN GABR"/>
    <property type="match status" value="1"/>
</dbReference>
<comment type="cofactor">
    <cofactor evidence="1">
        <name>pyridoxal 5'-phosphate</name>
        <dbReference type="ChEBI" id="CHEBI:597326"/>
    </cofactor>
</comment>
<accession>A0A917DU59</accession>
<keyword evidence="3" id="KW-0032">Aminotransferase</keyword>
<dbReference type="SUPFAM" id="SSF46785">
    <property type="entry name" value="Winged helix' DNA-binding domain"/>
    <property type="match status" value="1"/>
</dbReference>
<dbReference type="RefSeq" id="WP_188992386.1">
    <property type="nucleotide sequence ID" value="NZ_BMHP01000002.1"/>
</dbReference>
<keyword evidence="4" id="KW-0808">Transferase</keyword>
<dbReference type="InterPro" id="IPR000524">
    <property type="entry name" value="Tscrpt_reg_HTH_GntR"/>
</dbReference>
<dbReference type="Proteomes" id="UP000612456">
    <property type="component" value="Unassembled WGS sequence"/>
</dbReference>
<comment type="caution">
    <text evidence="10">The sequence shown here is derived from an EMBL/GenBank/DDBJ whole genome shotgun (WGS) entry which is preliminary data.</text>
</comment>
<evidence type="ECO:0000256" key="8">
    <source>
        <dbReference type="ARBA" id="ARBA00023163"/>
    </source>
</evidence>
<dbReference type="PROSITE" id="PS50949">
    <property type="entry name" value="HTH_GNTR"/>
    <property type="match status" value="1"/>
</dbReference>
<keyword evidence="11" id="KW-1185">Reference proteome</keyword>
<keyword evidence="5" id="KW-0663">Pyridoxal phosphate</keyword>
<dbReference type="InterPro" id="IPR015422">
    <property type="entry name" value="PyrdxlP-dep_Trfase_small"/>
</dbReference>
<evidence type="ECO:0000256" key="4">
    <source>
        <dbReference type="ARBA" id="ARBA00022679"/>
    </source>
</evidence>
<name>A0A917DU59_9BACL</name>
<dbReference type="InterPro" id="IPR004839">
    <property type="entry name" value="Aminotransferase_I/II_large"/>
</dbReference>
<dbReference type="SUPFAM" id="SSF53383">
    <property type="entry name" value="PLP-dependent transferases"/>
    <property type="match status" value="1"/>
</dbReference>
<dbReference type="CDD" id="cd00609">
    <property type="entry name" value="AAT_like"/>
    <property type="match status" value="1"/>
</dbReference>
<evidence type="ECO:0000313" key="10">
    <source>
        <dbReference type="EMBL" id="GGD67013.1"/>
    </source>
</evidence>
<evidence type="ECO:0000256" key="7">
    <source>
        <dbReference type="ARBA" id="ARBA00023125"/>
    </source>
</evidence>
<evidence type="ECO:0000256" key="2">
    <source>
        <dbReference type="ARBA" id="ARBA00005384"/>
    </source>
</evidence>
<dbReference type="GO" id="GO:0003677">
    <property type="term" value="F:DNA binding"/>
    <property type="evidence" value="ECO:0007669"/>
    <property type="project" value="UniProtKB-KW"/>
</dbReference>
<dbReference type="CDD" id="cd07377">
    <property type="entry name" value="WHTH_GntR"/>
    <property type="match status" value="1"/>
</dbReference>
<dbReference type="InterPro" id="IPR015421">
    <property type="entry name" value="PyrdxlP-dep_Trfase_major"/>
</dbReference>
<gene>
    <name evidence="10" type="ORF">GCM10010911_26000</name>
</gene>
<keyword evidence="8" id="KW-0804">Transcription</keyword>